<keyword evidence="4" id="KW-0560">Oxidoreductase</keyword>
<sequence>MDTLQLPSFRRHWLNVPTLSAILHQNKYISLGLIICGLITLRAISLAIFKKRPSRLSLDDLPHFETVNDVWAKIQEGNRQYPGTPFVLTMLGMRVIILPHSAIDAIKALPESVVSIKSHHYDVFLGQYSFMGTKADEFDEAMRYDLQRNTPKVLASFVAEVDYVFEKTFGKPHVWEAFQPRECMARVAALMSGRAFVGLPLSRDEEWAEATVTYTQDVTKAWMVLRMIPKSLHWLLVPCLPQVRSLNQHKALTQRKLKPLLQQELSADKEDGQVGDGEPGGDMIRWFRKRYTDPATAENLTRDQLLATFASIYNLTNALSYLLFDLATYPEHIEPLRAELNEQVGTDGRITKENIQKLRKLDSFIRESQRLSPPSLANMPRIVTSPEGLNLPSGHVIPRGERIMVRAHTLNLDPALWENPDTFDGFRFERLRSAPGNELKYQHTTTGVDNINFGHGIWACPGRHFASSQMKVVLAHLLQHYDIKLEDGKEKSRQQHFGLAIVPDTGSKVLLRYREDTR</sequence>
<dbReference type="Pfam" id="PF00067">
    <property type="entry name" value="p450"/>
    <property type="match status" value="1"/>
</dbReference>
<dbReference type="InterPro" id="IPR001128">
    <property type="entry name" value="Cyt_P450"/>
</dbReference>
<feature type="binding site" description="axial binding residue" evidence="7">
    <location>
        <position position="460"/>
    </location>
    <ligand>
        <name>heme</name>
        <dbReference type="ChEBI" id="CHEBI:30413"/>
    </ligand>
    <ligandPart>
        <name>Fe</name>
        <dbReference type="ChEBI" id="CHEBI:18248"/>
    </ligandPart>
</feature>
<evidence type="ECO:0000256" key="4">
    <source>
        <dbReference type="ARBA" id="ARBA00023002"/>
    </source>
</evidence>
<evidence type="ECO:0000256" key="7">
    <source>
        <dbReference type="PIRSR" id="PIRSR602403-1"/>
    </source>
</evidence>
<keyword evidence="3 7" id="KW-0479">Metal-binding</keyword>
<evidence type="ECO:0000256" key="5">
    <source>
        <dbReference type="ARBA" id="ARBA00023004"/>
    </source>
</evidence>
<comment type="cofactor">
    <cofactor evidence="1 7">
        <name>heme</name>
        <dbReference type="ChEBI" id="CHEBI:30413"/>
    </cofactor>
</comment>
<keyword evidence="5 7" id="KW-0408">Iron</keyword>
<dbReference type="PRINTS" id="PR00465">
    <property type="entry name" value="EP450IV"/>
</dbReference>
<keyword evidence="9" id="KW-1185">Reference proteome</keyword>
<dbReference type="HOGENOM" id="CLU_022195_0_2_1"/>
<dbReference type="SUPFAM" id="SSF48264">
    <property type="entry name" value="Cytochrome P450"/>
    <property type="match status" value="1"/>
</dbReference>
<dbReference type="GO" id="GO:0016705">
    <property type="term" value="F:oxidoreductase activity, acting on paired donors, with incorporation or reduction of molecular oxygen"/>
    <property type="evidence" value="ECO:0007669"/>
    <property type="project" value="InterPro"/>
</dbReference>
<protein>
    <submittedName>
        <fullName evidence="8">Uncharacterized protein</fullName>
    </submittedName>
</protein>
<evidence type="ECO:0000313" key="9">
    <source>
        <dbReference type="Proteomes" id="UP000053342"/>
    </source>
</evidence>
<dbReference type="Proteomes" id="UP000053342">
    <property type="component" value="Unassembled WGS sequence"/>
</dbReference>
<dbReference type="PANTHER" id="PTHR46206">
    <property type="entry name" value="CYTOCHROME P450"/>
    <property type="match status" value="1"/>
</dbReference>
<evidence type="ECO:0000313" key="8">
    <source>
        <dbReference type="EMBL" id="KIW36385.1"/>
    </source>
</evidence>
<dbReference type="InterPro" id="IPR002403">
    <property type="entry name" value="Cyt_P450_E_grp-IV"/>
</dbReference>
<dbReference type="AlphaFoldDB" id="A0A0D2D2B5"/>
<dbReference type="OrthoDB" id="1844152at2759"/>
<evidence type="ECO:0000256" key="1">
    <source>
        <dbReference type="ARBA" id="ARBA00001971"/>
    </source>
</evidence>
<name>A0A0D2D2B5_9EURO</name>
<evidence type="ECO:0000256" key="2">
    <source>
        <dbReference type="ARBA" id="ARBA00010617"/>
    </source>
</evidence>
<dbReference type="PANTHER" id="PTHR46206:SF6">
    <property type="entry name" value="CYTOCHROME P450 MONOOXYGENASE AN1598-RELATED"/>
    <property type="match status" value="1"/>
</dbReference>
<dbReference type="VEuPathDB" id="FungiDB:PV06_11376"/>
<gene>
    <name evidence="8" type="ORF">PV06_11376</name>
</gene>
<evidence type="ECO:0000256" key="6">
    <source>
        <dbReference type="ARBA" id="ARBA00023033"/>
    </source>
</evidence>
<proteinExistence type="inferred from homology"/>
<keyword evidence="6" id="KW-0503">Monooxygenase</keyword>
<evidence type="ECO:0000256" key="3">
    <source>
        <dbReference type="ARBA" id="ARBA00022723"/>
    </source>
</evidence>
<dbReference type="CDD" id="cd11041">
    <property type="entry name" value="CYP503A1-like"/>
    <property type="match status" value="1"/>
</dbReference>
<dbReference type="STRING" id="215243.A0A0D2D2B5"/>
<dbReference type="GeneID" id="27363450"/>
<dbReference type="GO" id="GO:0020037">
    <property type="term" value="F:heme binding"/>
    <property type="evidence" value="ECO:0007669"/>
    <property type="project" value="InterPro"/>
</dbReference>
<dbReference type="GO" id="GO:0004497">
    <property type="term" value="F:monooxygenase activity"/>
    <property type="evidence" value="ECO:0007669"/>
    <property type="project" value="UniProtKB-KW"/>
</dbReference>
<dbReference type="EMBL" id="KN847360">
    <property type="protein sequence ID" value="KIW36385.1"/>
    <property type="molecule type" value="Genomic_DNA"/>
</dbReference>
<dbReference type="InterPro" id="IPR036396">
    <property type="entry name" value="Cyt_P450_sf"/>
</dbReference>
<dbReference type="Gene3D" id="1.10.630.10">
    <property type="entry name" value="Cytochrome P450"/>
    <property type="match status" value="1"/>
</dbReference>
<dbReference type="RefSeq" id="XP_016256601.1">
    <property type="nucleotide sequence ID" value="XM_016413041.1"/>
</dbReference>
<reference evidence="8 9" key="1">
    <citation type="submission" date="2015-01" db="EMBL/GenBank/DDBJ databases">
        <title>The Genome Sequence of Exophiala oligosperma CBS72588.</title>
        <authorList>
            <consortium name="The Broad Institute Genomics Platform"/>
            <person name="Cuomo C."/>
            <person name="de Hoog S."/>
            <person name="Gorbushina A."/>
            <person name="Stielow B."/>
            <person name="Teixiera M."/>
            <person name="Abouelleil A."/>
            <person name="Chapman S.B."/>
            <person name="Priest M."/>
            <person name="Young S.K."/>
            <person name="Wortman J."/>
            <person name="Nusbaum C."/>
            <person name="Birren B."/>
        </authorList>
    </citation>
    <scope>NUCLEOTIDE SEQUENCE [LARGE SCALE GENOMIC DNA]</scope>
    <source>
        <strain evidence="8 9">CBS 72588</strain>
    </source>
</reference>
<comment type="similarity">
    <text evidence="2">Belongs to the cytochrome P450 family.</text>
</comment>
<keyword evidence="7" id="KW-0349">Heme</keyword>
<dbReference type="GO" id="GO:0005506">
    <property type="term" value="F:iron ion binding"/>
    <property type="evidence" value="ECO:0007669"/>
    <property type="project" value="InterPro"/>
</dbReference>
<organism evidence="8 9">
    <name type="scientific">Exophiala oligosperma</name>
    <dbReference type="NCBI Taxonomy" id="215243"/>
    <lineage>
        <taxon>Eukaryota</taxon>
        <taxon>Fungi</taxon>
        <taxon>Dikarya</taxon>
        <taxon>Ascomycota</taxon>
        <taxon>Pezizomycotina</taxon>
        <taxon>Eurotiomycetes</taxon>
        <taxon>Chaetothyriomycetidae</taxon>
        <taxon>Chaetothyriales</taxon>
        <taxon>Herpotrichiellaceae</taxon>
        <taxon>Exophiala</taxon>
    </lineage>
</organism>
<accession>A0A0D2D2B5</accession>